<dbReference type="Gene3D" id="3.30.1240.10">
    <property type="match status" value="1"/>
</dbReference>
<dbReference type="InterPro" id="IPR000150">
    <property type="entry name" value="Cof"/>
</dbReference>
<protein>
    <submittedName>
        <fullName evidence="1">Pyridoxal phosphatase</fullName>
        <ecNumber evidence="1">3.1.3.74</ecNumber>
    </submittedName>
</protein>
<comment type="caution">
    <text evidence="1">The sequence shown here is derived from an EMBL/GenBank/DDBJ whole genome shotgun (WGS) entry which is preliminary data.</text>
</comment>
<accession>A0ABW9G6K7</accession>
<dbReference type="SFLD" id="SFLDS00003">
    <property type="entry name" value="Haloacid_Dehalogenase"/>
    <property type="match status" value="1"/>
</dbReference>
<dbReference type="PANTHER" id="PTHR10000:SF58">
    <property type="entry name" value="PYRIDOXAL PHOSPHATE PHOSPHATASE YBHA"/>
    <property type="match status" value="1"/>
</dbReference>
<dbReference type="Proteomes" id="UP001629953">
    <property type="component" value="Unassembled WGS sequence"/>
</dbReference>
<dbReference type="SFLD" id="SFLDG01140">
    <property type="entry name" value="C2.B:_Phosphomannomutase_and_P"/>
    <property type="match status" value="1"/>
</dbReference>
<dbReference type="RefSeq" id="WP_408623508.1">
    <property type="nucleotide sequence ID" value="NZ_JBEQCT010000003.1"/>
</dbReference>
<dbReference type="InterPro" id="IPR036412">
    <property type="entry name" value="HAD-like_sf"/>
</dbReference>
<dbReference type="EC" id="3.1.3.74" evidence="1"/>
<dbReference type="NCBIfam" id="TIGR00099">
    <property type="entry name" value="Cof-subfamily"/>
    <property type="match status" value="1"/>
</dbReference>
<dbReference type="PANTHER" id="PTHR10000">
    <property type="entry name" value="PHOSPHOSERINE PHOSPHATASE"/>
    <property type="match status" value="1"/>
</dbReference>
<dbReference type="InterPro" id="IPR023214">
    <property type="entry name" value="HAD_sf"/>
</dbReference>
<dbReference type="EMBL" id="JBEQCT010000003">
    <property type="protein sequence ID" value="MFM2485295.1"/>
    <property type="molecule type" value="Genomic_DNA"/>
</dbReference>
<sequence>MSYRLVAFDLDGTLLNSQRLIPAESIQAIQALRAQGVRVVLVTGRHHVAVRAYHHQLQLDTPVVCCNGTYLYDFQEDRVIHGAPLSREQAEQVLEQMADDSINMLMYTTTAMNYQKLDDHLKGLQEWAQTVAPELRPVLNQSDLYSLIEQGETIWKFVACGDDTDYIQQQVQQLQQRLGLSCEWSWFNRVDISAPGNTKGNCLQQLLQDWHIDPCDVIAFGDNGNDVSLLNAAGVGVAMGNAVESLKEVADYISADNDHQGIVQGLKHYFSLSE</sequence>
<keyword evidence="1" id="KW-0378">Hydrolase</keyword>
<evidence type="ECO:0000313" key="1">
    <source>
        <dbReference type="EMBL" id="MFM2485295.1"/>
    </source>
</evidence>
<dbReference type="GO" id="GO:0033883">
    <property type="term" value="F:pyridoxal phosphatase activity"/>
    <property type="evidence" value="ECO:0007669"/>
    <property type="project" value="UniProtKB-EC"/>
</dbReference>
<keyword evidence="2" id="KW-1185">Reference proteome</keyword>
<dbReference type="Pfam" id="PF08282">
    <property type="entry name" value="Hydrolase_3"/>
    <property type="match status" value="1"/>
</dbReference>
<dbReference type="NCBIfam" id="TIGR01484">
    <property type="entry name" value="HAD-SF-IIB"/>
    <property type="match status" value="1"/>
</dbReference>
<dbReference type="InterPro" id="IPR006379">
    <property type="entry name" value="HAD-SF_hydro_IIB"/>
</dbReference>
<dbReference type="PROSITE" id="PS01228">
    <property type="entry name" value="COF_1"/>
    <property type="match status" value="1"/>
</dbReference>
<dbReference type="Gene3D" id="3.40.50.1000">
    <property type="entry name" value="HAD superfamily/HAD-like"/>
    <property type="match status" value="1"/>
</dbReference>
<dbReference type="PROSITE" id="PS01229">
    <property type="entry name" value="COF_2"/>
    <property type="match status" value="1"/>
</dbReference>
<dbReference type="SUPFAM" id="SSF56784">
    <property type="entry name" value="HAD-like"/>
    <property type="match status" value="1"/>
</dbReference>
<organism evidence="1 2">
    <name type="scientific">Celerinatantimonas yamalensis</name>
    <dbReference type="NCBI Taxonomy" id="559956"/>
    <lineage>
        <taxon>Bacteria</taxon>
        <taxon>Pseudomonadati</taxon>
        <taxon>Pseudomonadota</taxon>
        <taxon>Gammaproteobacteria</taxon>
        <taxon>Celerinatantimonadaceae</taxon>
        <taxon>Celerinatantimonas</taxon>
    </lineage>
</organism>
<proteinExistence type="predicted"/>
<name>A0ABW9G6K7_9GAMM</name>
<gene>
    <name evidence="1" type="ORF">ABUE30_09505</name>
</gene>
<reference evidence="1 2" key="1">
    <citation type="journal article" date="2013" name="Int. J. Syst. Evol. Microbiol.">
        <title>Celerinatantimonas yamalensis sp. nov., a cold-adapted diazotrophic bacterium from a cold permafrost brine.</title>
        <authorList>
            <person name="Shcherbakova V."/>
            <person name="Chuvilskaya N."/>
            <person name="Rivkina E."/>
            <person name="Demidov N."/>
            <person name="Uchaeva V."/>
            <person name="Suetin S."/>
            <person name="Suzina N."/>
            <person name="Gilichinsky D."/>
        </authorList>
    </citation>
    <scope>NUCLEOTIDE SEQUENCE [LARGE SCALE GENOMIC DNA]</scope>
    <source>
        <strain evidence="1 2">C7</strain>
    </source>
</reference>
<dbReference type="NCBIfam" id="NF007821">
    <property type="entry name" value="PRK10530.1"/>
    <property type="match status" value="1"/>
</dbReference>
<dbReference type="CDD" id="cd07516">
    <property type="entry name" value="HAD_Pase"/>
    <property type="match status" value="1"/>
</dbReference>
<evidence type="ECO:0000313" key="2">
    <source>
        <dbReference type="Proteomes" id="UP001629953"/>
    </source>
</evidence>